<name>A0AAV4VPN4_9ARAC</name>
<evidence type="ECO:0000313" key="1">
    <source>
        <dbReference type="EMBL" id="GIY71569.1"/>
    </source>
</evidence>
<dbReference type="AlphaFoldDB" id="A0AAV4VPN4"/>
<reference evidence="1 2" key="1">
    <citation type="submission" date="2021-06" db="EMBL/GenBank/DDBJ databases">
        <title>Caerostris darwini draft genome.</title>
        <authorList>
            <person name="Kono N."/>
            <person name="Arakawa K."/>
        </authorList>
    </citation>
    <scope>NUCLEOTIDE SEQUENCE [LARGE SCALE GENOMIC DNA]</scope>
</reference>
<dbReference type="EMBL" id="BPLQ01013365">
    <property type="protein sequence ID" value="GIY71569.1"/>
    <property type="molecule type" value="Genomic_DNA"/>
</dbReference>
<proteinExistence type="predicted"/>
<dbReference type="Proteomes" id="UP001054837">
    <property type="component" value="Unassembled WGS sequence"/>
</dbReference>
<accession>A0AAV4VPN4</accession>
<evidence type="ECO:0000313" key="2">
    <source>
        <dbReference type="Proteomes" id="UP001054837"/>
    </source>
</evidence>
<protein>
    <submittedName>
        <fullName evidence="1">Uncharacterized protein</fullName>
    </submittedName>
</protein>
<keyword evidence="2" id="KW-1185">Reference proteome</keyword>
<organism evidence="1 2">
    <name type="scientific">Caerostris darwini</name>
    <dbReference type="NCBI Taxonomy" id="1538125"/>
    <lineage>
        <taxon>Eukaryota</taxon>
        <taxon>Metazoa</taxon>
        <taxon>Ecdysozoa</taxon>
        <taxon>Arthropoda</taxon>
        <taxon>Chelicerata</taxon>
        <taxon>Arachnida</taxon>
        <taxon>Araneae</taxon>
        <taxon>Araneomorphae</taxon>
        <taxon>Entelegynae</taxon>
        <taxon>Araneoidea</taxon>
        <taxon>Araneidae</taxon>
        <taxon>Caerostris</taxon>
    </lineage>
</organism>
<gene>
    <name evidence="1" type="ORF">CDAR_442811</name>
</gene>
<comment type="caution">
    <text evidence="1">The sequence shown here is derived from an EMBL/GenBank/DDBJ whole genome shotgun (WGS) entry which is preliminary data.</text>
</comment>
<sequence length="120" mass="13744">MASLLLNYEEGALNRKTIRGKRGERGLFCIRNGILLLFAPLFFRPGCSRFMVVEKLLLRREEIRVCAGEGIYERRCLFDSLFAITSSRNGFISGVALAEVRIQMHIAHCLEKVKQIKKKL</sequence>